<protein>
    <submittedName>
        <fullName evidence="1">Uncharacterized protein</fullName>
    </submittedName>
</protein>
<organism evidence="1 2">
    <name type="scientific">Candidozyma auris</name>
    <name type="common">Yeast</name>
    <name type="synonym">Candida auris</name>
    <dbReference type="NCBI Taxonomy" id="498019"/>
    <lineage>
        <taxon>Eukaryota</taxon>
        <taxon>Fungi</taxon>
        <taxon>Dikarya</taxon>
        <taxon>Ascomycota</taxon>
        <taxon>Saccharomycotina</taxon>
        <taxon>Pichiomycetes</taxon>
        <taxon>Metschnikowiaceae</taxon>
        <taxon>Candidozyma</taxon>
    </lineage>
</organism>
<comment type="caution">
    <text evidence="1">The sequence shown here is derived from an EMBL/GenBank/DDBJ whole genome shotgun (WGS) entry which is preliminary data.</text>
</comment>
<sequence>MEILLAKVDDLLFRDNKPGEQVQLEHSALEILL</sequence>
<proteinExistence type="predicted"/>
<evidence type="ECO:0000313" key="1">
    <source>
        <dbReference type="EMBL" id="KND97920.1"/>
    </source>
</evidence>
<name>A0A0L0NW58_CANAR</name>
<gene>
    <name evidence="1" type="ORF">QG37_05335</name>
</gene>
<dbReference type="Proteomes" id="UP000037122">
    <property type="component" value="Unassembled WGS sequence"/>
</dbReference>
<reference evidence="2" key="1">
    <citation type="journal article" date="2015" name="BMC Genomics">
        <title>Draft genome of a commonly misdiagnosed multidrug resistant pathogen Candida auris.</title>
        <authorList>
            <person name="Chatterjee S."/>
            <person name="Alampalli S.V."/>
            <person name="Nageshan R.K."/>
            <person name="Chettiar S.T."/>
            <person name="Joshi S."/>
            <person name="Tatu U.S."/>
        </authorList>
    </citation>
    <scope>NUCLEOTIDE SEQUENCE [LARGE SCALE GENOMIC DNA]</scope>
    <source>
        <strain evidence="2">6684</strain>
    </source>
</reference>
<dbReference type="AlphaFoldDB" id="A0A0L0NW58"/>
<accession>A0A0L0NW58</accession>
<evidence type="ECO:0000313" key="2">
    <source>
        <dbReference type="Proteomes" id="UP000037122"/>
    </source>
</evidence>
<dbReference type="EMBL" id="LGST01000038">
    <property type="protein sequence ID" value="KND97920.1"/>
    <property type="molecule type" value="Genomic_DNA"/>
</dbReference>